<dbReference type="GO" id="GO:0008270">
    <property type="term" value="F:zinc ion binding"/>
    <property type="evidence" value="ECO:0007669"/>
    <property type="project" value="InterPro"/>
</dbReference>
<evidence type="ECO:0000256" key="3">
    <source>
        <dbReference type="ARBA" id="ARBA00023125"/>
    </source>
</evidence>
<dbReference type="HOGENOM" id="CLU_005701_1_0_1"/>
<dbReference type="InterPro" id="IPR001138">
    <property type="entry name" value="Zn2Cys6_DnaBD"/>
</dbReference>
<sequence length="758" mass="83046">MQSYPSPNAVAADQGPFFSSSSNQQQQQHQQSSLPTPDDLQLTAQLSRNLAPMMTSGPGGHMADGQDGRSQGQSHANHQYEQDQAHAAHLHAGHGSMNQMVAQYDPQDGTMAPRKRSKVSRACDECRRKKVKCDATGEPGDDQCSNCKRVGNNCQFSRVPMKRGPSKGYIKELADRIVTLEGVVQGSDVAPQYLPQHDNQPRISEEYSPPTENSRKRQYSAVSGSEQYGSPLVAQRQLPTWTQSEPQRHVPHPGPSFSPSQTASGEHHIFREPNYSPNGLHPNPQWRIAPEPAHRSNNAFEAAAQESNHPDHVLDWDESIVDGYFKMVHSTFPILSTTKTRVLSRLIACPQTLREAFYEALHAAVRSYPSPNQHRDEQASSPKAAQLIALSSQIDFGSARSFPLNIIYLQTMLLMAVEAGNRSSTISGSKGALSQSVWLGSAVGLAYLMKLHLHKKRDMKTENDPDADDELGRRLWWSLVIMDRWHASSTSSPVLIPDSSVVVYPEDQALLGDRIYHLARLSIILGHISAVMLVPTDLPLFSVASGPIYGTLLRGELERFRETLPASFFPPSNAPEIHICYWHLRILVDLTLPVVEPSDLLVSASNIVSQLMNNPGLIAPLTYHSTTLAALTLLDLTEYEATREEAEHGLQALLESRIAPSATDAAVGDLIANRKQQAANLASTESKHAAVASQSLQRLADLATATEEGRDVAVSNERQQGERASASGPAGARFQNFARLREVVKNGYLSVLGGEAAR</sequence>
<dbReference type="GO" id="GO:0003677">
    <property type="term" value="F:DNA binding"/>
    <property type="evidence" value="ECO:0007669"/>
    <property type="project" value="UniProtKB-KW"/>
</dbReference>
<feature type="compositionally biased region" description="Polar residues" evidence="6">
    <location>
        <begin position="68"/>
        <end position="77"/>
    </location>
</feature>
<evidence type="ECO:0000256" key="5">
    <source>
        <dbReference type="ARBA" id="ARBA00023242"/>
    </source>
</evidence>
<keyword evidence="3" id="KW-0238">DNA-binding</keyword>
<accession>K1WS45</accession>
<dbReference type="STRING" id="1072389.K1WS45"/>
<evidence type="ECO:0000313" key="9">
    <source>
        <dbReference type="Proteomes" id="UP000006753"/>
    </source>
</evidence>
<protein>
    <submittedName>
        <fullName evidence="8">C6 finger domain-containing protein</fullName>
    </submittedName>
</protein>
<keyword evidence="4" id="KW-0804">Transcription</keyword>
<evidence type="ECO:0000259" key="7">
    <source>
        <dbReference type="PROSITE" id="PS50048"/>
    </source>
</evidence>
<evidence type="ECO:0000313" key="8">
    <source>
        <dbReference type="EMBL" id="EKD15167.1"/>
    </source>
</evidence>
<dbReference type="SMART" id="SM00066">
    <property type="entry name" value="GAL4"/>
    <property type="match status" value="1"/>
</dbReference>
<dbReference type="GO" id="GO:0006351">
    <property type="term" value="P:DNA-templated transcription"/>
    <property type="evidence" value="ECO:0007669"/>
    <property type="project" value="InterPro"/>
</dbReference>
<dbReference type="GeneID" id="18762318"/>
<dbReference type="CDD" id="cd00067">
    <property type="entry name" value="GAL4"/>
    <property type="match status" value="1"/>
</dbReference>
<dbReference type="eggNOG" id="ENOG502QRVJ">
    <property type="taxonomic scope" value="Eukaryota"/>
</dbReference>
<dbReference type="SMART" id="SM00906">
    <property type="entry name" value="Fungal_trans"/>
    <property type="match status" value="1"/>
</dbReference>
<keyword evidence="1" id="KW-0479">Metal-binding</keyword>
<dbReference type="Gene3D" id="4.10.240.10">
    <property type="entry name" value="Zn(2)-C6 fungal-type DNA-binding domain"/>
    <property type="match status" value="1"/>
</dbReference>
<dbReference type="SUPFAM" id="SSF57701">
    <property type="entry name" value="Zn2/Cys6 DNA-binding domain"/>
    <property type="match status" value="1"/>
</dbReference>
<dbReference type="Pfam" id="PF00172">
    <property type="entry name" value="Zn_clus"/>
    <property type="match status" value="1"/>
</dbReference>
<feature type="domain" description="Zn(2)-C6 fungal-type" evidence="7">
    <location>
        <begin position="122"/>
        <end position="156"/>
    </location>
</feature>
<gene>
    <name evidence="8" type="ORF">MBM_06383</name>
</gene>
<keyword evidence="9" id="KW-1185">Reference proteome</keyword>
<keyword evidence="2" id="KW-0805">Transcription regulation</keyword>
<proteinExistence type="predicted"/>
<dbReference type="InterPro" id="IPR050797">
    <property type="entry name" value="Carb_Metab_Trans_Reg"/>
</dbReference>
<dbReference type="Proteomes" id="UP000006753">
    <property type="component" value="Unassembled WGS sequence"/>
</dbReference>
<keyword evidence="5" id="KW-0539">Nucleus</keyword>
<feature type="region of interest" description="Disordered" evidence="6">
    <location>
        <begin position="710"/>
        <end position="730"/>
    </location>
</feature>
<feature type="region of interest" description="Disordered" evidence="6">
    <location>
        <begin position="190"/>
        <end position="227"/>
    </location>
</feature>
<dbReference type="AlphaFoldDB" id="K1WS45"/>
<dbReference type="OMA" id="QHMLQFT"/>
<dbReference type="OrthoDB" id="5426978at2759"/>
<feature type="region of interest" description="Disordered" evidence="6">
    <location>
        <begin position="1"/>
        <end position="88"/>
    </location>
</feature>
<dbReference type="InterPro" id="IPR007219">
    <property type="entry name" value="XnlR_reg_dom"/>
</dbReference>
<feature type="compositionally biased region" description="Low complexity" evidence="6">
    <location>
        <begin position="19"/>
        <end position="33"/>
    </location>
</feature>
<dbReference type="PROSITE" id="PS50048">
    <property type="entry name" value="ZN2_CY6_FUNGAL_2"/>
    <property type="match status" value="1"/>
</dbReference>
<evidence type="ECO:0000256" key="6">
    <source>
        <dbReference type="SAM" id="MobiDB-lite"/>
    </source>
</evidence>
<dbReference type="InParanoid" id="K1WS45"/>
<feature type="region of interest" description="Disordered" evidence="6">
    <location>
        <begin position="241"/>
        <end position="273"/>
    </location>
</feature>
<dbReference type="Pfam" id="PF04082">
    <property type="entry name" value="Fungal_trans"/>
    <property type="match status" value="1"/>
</dbReference>
<dbReference type="KEGG" id="mbe:MBM_06383"/>
<dbReference type="PANTHER" id="PTHR31668:SF26">
    <property type="entry name" value="GLUCOSE TRANSPORT TRANSCRIPTION REGULATOR RGT1-RELATED"/>
    <property type="match status" value="1"/>
</dbReference>
<dbReference type="GO" id="GO:0000981">
    <property type="term" value="F:DNA-binding transcription factor activity, RNA polymerase II-specific"/>
    <property type="evidence" value="ECO:0007669"/>
    <property type="project" value="InterPro"/>
</dbReference>
<reference evidence="8 9" key="1">
    <citation type="journal article" date="2012" name="BMC Genomics">
        <title>Sequencing the genome of Marssonina brunnea reveals fungus-poplar co-evolution.</title>
        <authorList>
            <person name="Zhu S."/>
            <person name="Cao Y.-Z."/>
            <person name="Jiang C."/>
            <person name="Tan B.-Y."/>
            <person name="Wang Z."/>
            <person name="Feng S."/>
            <person name="Zhang L."/>
            <person name="Su X.-H."/>
            <person name="Brejova B."/>
            <person name="Vinar T."/>
            <person name="Xu M."/>
            <person name="Wang M.-X."/>
            <person name="Zhang S.-G."/>
            <person name="Huang M.-R."/>
            <person name="Wu R."/>
            <person name="Zhou Y."/>
        </authorList>
    </citation>
    <scope>NUCLEOTIDE SEQUENCE [LARGE SCALE GENOMIC DNA]</scope>
    <source>
        <strain evidence="8 9">MB_m1</strain>
    </source>
</reference>
<evidence type="ECO:0000256" key="4">
    <source>
        <dbReference type="ARBA" id="ARBA00023163"/>
    </source>
</evidence>
<dbReference type="EMBL" id="JH921442">
    <property type="protein sequence ID" value="EKD15167.1"/>
    <property type="molecule type" value="Genomic_DNA"/>
</dbReference>
<evidence type="ECO:0000256" key="1">
    <source>
        <dbReference type="ARBA" id="ARBA00022723"/>
    </source>
</evidence>
<dbReference type="PROSITE" id="PS00463">
    <property type="entry name" value="ZN2_CY6_FUNGAL_1"/>
    <property type="match status" value="1"/>
</dbReference>
<organism evidence="8 9">
    <name type="scientific">Marssonina brunnea f. sp. multigermtubi (strain MB_m1)</name>
    <name type="common">Marssonina leaf spot fungus</name>
    <dbReference type="NCBI Taxonomy" id="1072389"/>
    <lineage>
        <taxon>Eukaryota</taxon>
        <taxon>Fungi</taxon>
        <taxon>Dikarya</taxon>
        <taxon>Ascomycota</taxon>
        <taxon>Pezizomycotina</taxon>
        <taxon>Leotiomycetes</taxon>
        <taxon>Helotiales</taxon>
        <taxon>Drepanopezizaceae</taxon>
        <taxon>Drepanopeziza</taxon>
    </lineage>
</organism>
<dbReference type="InterPro" id="IPR036864">
    <property type="entry name" value="Zn2-C6_fun-type_DNA-bd_sf"/>
</dbReference>
<dbReference type="PANTHER" id="PTHR31668">
    <property type="entry name" value="GLUCOSE TRANSPORT TRANSCRIPTION REGULATOR RGT1-RELATED-RELATED"/>
    <property type="match status" value="1"/>
</dbReference>
<name>K1WS45_MARBU</name>
<dbReference type="CDD" id="cd12148">
    <property type="entry name" value="fungal_TF_MHR"/>
    <property type="match status" value="1"/>
</dbReference>
<evidence type="ECO:0000256" key="2">
    <source>
        <dbReference type="ARBA" id="ARBA00023015"/>
    </source>
</evidence>